<feature type="transmembrane region" description="Helical" evidence="5">
    <location>
        <begin position="145"/>
        <end position="167"/>
    </location>
</feature>
<reference evidence="7" key="1">
    <citation type="submission" date="2019-03" db="EMBL/GenBank/DDBJ databases">
        <title>Long read genome sequence of the mycoparasitic Pythium oligandrum ATCC 38472 isolated from sugarbeet rhizosphere.</title>
        <authorList>
            <person name="Gaulin E."/>
        </authorList>
    </citation>
    <scope>NUCLEOTIDE SEQUENCE</scope>
    <source>
        <strain evidence="7">ATCC 38472_TT</strain>
    </source>
</reference>
<dbReference type="PANTHER" id="PTHR22950:SF349">
    <property type="entry name" value="AMINO ACID TRANSPORTER TRANSMEMBRANE DOMAIN-CONTAINING PROTEIN"/>
    <property type="match status" value="1"/>
</dbReference>
<keyword evidence="4 5" id="KW-0472">Membrane</keyword>
<evidence type="ECO:0000256" key="4">
    <source>
        <dbReference type="ARBA" id="ARBA00023136"/>
    </source>
</evidence>
<accession>A0A8K1CH22</accession>
<dbReference type="AlphaFoldDB" id="A0A8K1CH22"/>
<feature type="transmembrane region" description="Helical" evidence="5">
    <location>
        <begin position="40"/>
        <end position="59"/>
    </location>
</feature>
<dbReference type="GO" id="GO:0015179">
    <property type="term" value="F:L-amino acid transmembrane transporter activity"/>
    <property type="evidence" value="ECO:0007669"/>
    <property type="project" value="TreeGrafter"/>
</dbReference>
<feature type="transmembrane region" description="Helical" evidence="5">
    <location>
        <begin position="247"/>
        <end position="273"/>
    </location>
</feature>
<feature type="transmembrane region" description="Helical" evidence="5">
    <location>
        <begin position="357"/>
        <end position="380"/>
    </location>
</feature>
<comment type="subcellular location">
    <subcellularLocation>
        <location evidence="1">Membrane</location>
        <topology evidence="1">Multi-pass membrane protein</topology>
    </subcellularLocation>
</comment>
<comment type="caution">
    <text evidence="7">The sequence shown here is derived from an EMBL/GenBank/DDBJ whole genome shotgun (WGS) entry which is preliminary data.</text>
</comment>
<feature type="domain" description="Amino acid transporter transmembrane" evidence="6">
    <location>
        <begin position="39"/>
        <end position="411"/>
    </location>
</feature>
<dbReference type="GO" id="GO:0005774">
    <property type="term" value="C:vacuolar membrane"/>
    <property type="evidence" value="ECO:0007669"/>
    <property type="project" value="TreeGrafter"/>
</dbReference>
<dbReference type="OrthoDB" id="1684102at2759"/>
<feature type="transmembrane region" description="Helical" evidence="5">
    <location>
        <begin position="210"/>
        <end position="235"/>
    </location>
</feature>
<keyword evidence="2 5" id="KW-0812">Transmembrane</keyword>
<evidence type="ECO:0000256" key="2">
    <source>
        <dbReference type="ARBA" id="ARBA00022692"/>
    </source>
</evidence>
<dbReference type="InterPro" id="IPR013057">
    <property type="entry name" value="AA_transpt_TM"/>
</dbReference>
<evidence type="ECO:0000313" key="7">
    <source>
        <dbReference type="EMBL" id="TMW62007.1"/>
    </source>
</evidence>
<evidence type="ECO:0000256" key="3">
    <source>
        <dbReference type="ARBA" id="ARBA00022989"/>
    </source>
</evidence>
<proteinExistence type="predicted"/>
<dbReference type="Pfam" id="PF01490">
    <property type="entry name" value="Aa_trans"/>
    <property type="match status" value="1"/>
</dbReference>
<name>A0A8K1CH22_PYTOL</name>
<organism evidence="7 8">
    <name type="scientific">Pythium oligandrum</name>
    <name type="common">Mycoparasitic fungus</name>
    <dbReference type="NCBI Taxonomy" id="41045"/>
    <lineage>
        <taxon>Eukaryota</taxon>
        <taxon>Sar</taxon>
        <taxon>Stramenopiles</taxon>
        <taxon>Oomycota</taxon>
        <taxon>Peronosporomycetes</taxon>
        <taxon>Pythiales</taxon>
        <taxon>Pythiaceae</taxon>
        <taxon>Pythium</taxon>
    </lineage>
</organism>
<feature type="transmembrane region" description="Helical" evidence="5">
    <location>
        <begin position="65"/>
        <end position="87"/>
    </location>
</feature>
<evidence type="ECO:0000259" key="6">
    <source>
        <dbReference type="Pfam" id="PF01490"/>
    </source>
</evidence>
<dbReference type="Proteomes" id="UP000794436">
    <property type="component" value="Unassembled WGS sequence"/>
</dbReference>
<dbReference type="PANTHER" id="PTHR22950">
    <property type="entry name" value="AMINO ACID TRANSPORTER"/>
    <property type="match status" value="1"/>
</dbReference>
<feature type="transmembrane region" description="Helical" evidence="5">
    <location>
        <begin position="392"/>
        <end position="413"/>
    </location>
</feature>
<feature type="transmembrane region" description="Helical" evidence="5">
    <location>
        <begin position="293"/>
        <end position="314"/>
    </location>
</feature>
<protein>
    <recommendedName>
        <fullName evidence="6">Amino acid transporter transmembrane domain-containing protein</fullName>
    </recommendedName>
</protein>
<sequence length="417" mass="44572">MVARGAETARLAHADGANMRYGSLEKTRPKAVPLASDAKTFVSAIISLLGSGVLGFPYAFKQTGILLGLVIIITIASITAFCMLLIVECKYKVKSRYGVTATTYGEIGRALMGAKGEWLVNSSLILAQVGFSVAYLLFISENVHAYFGIAKQLVIIFAVPPLVAFCLVKHIKHIAYIALCADIMLFTGLTVVYAVDFSYLKENSTTAENIVGVFSTIPFFFGVATYCFAGIGMALPLENSMAQKPHFMRVLVLAITLITFVYASFGVLGYLAFGDATLDVITLNIEGHGGVASVVKLCLCFGLLCACPIMLFPVFEVLQPLCLAPFGESELKIALFRASIVVLAAFLAAAAPSFGQLISFIGSTCCAFLGFVLPVVFYMKLSAQSLSLRAKVVLNSITALGLFMVFTGIYNAAANLF</sequence>
<keyword evidence="8" id="KW-1185">Reference proteome</keyword>
<evidence type="ECO:0000256" key="1">
    <source>
        <dbReference type="ARBA" id="ARBA00004141"/>
    </source>
</evidence>
<evidence type="ECO:0000256" key="5">
    <source>
        <dbReference type="SAM" id="Phobius"/>
    </source>
</evidence>
<feature type="transmembrane region" description="Helical" evidence="5">
    <location>
        <begin position="118"/>
        <end position="139"/>
    </location>
</feature>
<keyword evidence="3 5" id="KW-1133">Transmembrane helix</keyword>
<dbReference type="EMBL" id="SPLM01000074">
    <property type="protein sequence ID" value="TMW62007.1"/>
    <property type="molecule type" value="Genomic_DNA"/>
</dbReference>
<evidence type="ECO:0000313" key="8">
    <source>
        <dbReference type="Proteomes" id="UP000794436"/>
    </source>
</evidence>
<feature type="transmembrane region" description="Helical" evidence="5">
    <location>
        <begin position="174"/>
        <end position="195"/>
    </location>
</feature>
<gene>
    <name evidence="7" type="ORF">Poli38472_009500</name>
</gene>
<feature type="transmembrane region" description="Helical" evidence="5">
    <location>
        <begin position="334"/>
        <end position="351"/>
    </location>
</feature>